<gene>
    <name evidence="2" type="ORF">I553_1168</name>
</gene>
<feature type="compositionally biased region" description="Basic residues" evidence="1">
    <location>
        <begin position="122"/>
        <end position="137"/>
    </location>
</feature>
<dbReference type="PATRIC" id="fig|1299334.3.peg.8426"/>
<dbReference type="EMBL" id="JAOB01000080">
    <property type="protein sequence ID" value="EUA16193.1"/>
    <property type="molecule type" value="Genomic_DNA"/>
</dbReference>
<comment type="caution">
    <text evidence="2">The sequence shown here is derived from an EMBL/GenBank/DDBJ whole genome shotgun (WGS) entry which is preliminary data.</text>
</comment>
<protein>
    <submittedName>
        <fullName evidence="2">Putative integral membrane domain protein</fullName>
    </submittedName>
</protein>
<organism evidence="2">
    <name type="scientific">Mycobacterium xenopi 4042</name>
    <dbReference type="NCBI Taxonomy" id="1299334"/>
    <lineage>
        <taxon>Bacteria</taxon>
        <taxon>Bacillati</taxon>
        <taxon>Actinomycetota</taxon>
        <taxon>Actinomycetes</taxon>
        <taxon>Mycobacteriales</taxon>
        <taxon>Mycobacteriaceae</taxon>
        <taxon>Mycobacterium</taxon>
    </lineage>
</organism>
<name>X7ZBS3_MYCXE</name>
<dbReference type="AlphaFoldDB" id="X7ZBS3"/>
<evidence type="ECO:0000313" key="2">
    <source>
        <dbReference type="EMBL" id="EUA16193.1"/>
    </source>
</evidence>
<sequence>MLVPGPPSNSVVAQWNLGSEPLGRPGCAEAPDGVHCAASMALTPEEQVGFSRTLTVPRPMSVTPRVWVRPRQGPQLADLIAEPDTVRAAATPTLSTCSARHTPPPTEIRRPRGRLRSTSCSTRRRPRSPSRCRGPRR</sequence>
<feature type="region of interest" description="Disordered" evidence="1">
    <location>
        <begin position="91"/>
        <end position="137"/>
    </location>
</feature>
<proteinExistence type="predicted"/>
<evidence type="ECO:0000256" key="1">
    <source>
        <dbReference type="SAM" id="MobiDB-lite"/>
    </source>
</evidence>
<reference evidence="2" key="1">
    <citation type="submission" date="2014-01" db="EMBL/GenBank/DDBJ databases">
        <authorList>
            <person name="Brown-Elliot B."/>
            <person name="Wallace R."/>
            <person name="Lenaerts A."/>
            <person name="Ordway D."/>
            <person name="DeGroote M.A."/>
            <person name="Parker T."/>
            <person name="Sizemore C."/>
            <person name="Tallon L.J."/>
            <person name="Sadzewicz L.K."/>
            <person name="Sengamalay N."/>
            <person name="Fraser C.M."/>
            <person name="Hine E."/>
            <person name="Shefchek K.A."/>
            <person name="Das S.P."/>
            <person name="Tettelin H."/>
        </authorList>
    </citation>
    <scope>NUCLEOTIDE SEQUENCE [LARGE SCALE GENOMIC DNA]</scope>
    <source>
        <strain evidence="2">4042</strain>
    </source>
</reference>
<accession>X7ZBS3</accession>